<organism evidence="1 2">
    <name type="scientific">Trichonephila clavipes</name>
    <name type="common">Golden silk orbweaver</name>
    <name type="synonym">Nephila clavipes</name>
    <dbReference type="NCBI Taxonomy" id="2585209"/>
    <lineage>
        <taxon>Eukaryota</taxon>
        <taxon>Metazoa</taxon>
        <taxon>Ecdysozoa</taxon>
        <taxon>Arthropoda</taxon>
        <taxon>Chelicerata</taxon>
        <taxon>Arachnida</taxon>
        <taxon>Araneae</taxon>
        <taxon>Araneomorphae</taxon>
        <taxon>Entelegynae</taxon>
        <taxon>Araneoidea</taxon>
        <taxon>Nephilidae</taxon>
        <taxon>Trichonephila</taxon>
    </lineage>
</organism>
<name>A0A8X6VF21_TRICX</name>
<protein>
    <submittedName>
        <fullName evidence="1">Uncharacterized protein</fullName>
    </submittedName>
</protein>
<accession>A0A8X6VF21</accession>
<sequence>MPIQKRDEAQGPDPVGLCLEMSLHGSLTRKKVVFLTKHDQLTFSMTPCFSFVRPLQSLAKSLGFWRVNCHGICARNPEENEAVY</sequence>
<dbReference type="Proteomes" id="UP000887159">
    <property type="component" value="Unassembled WGS sequence"/>
</dbReference>
<evidence type="ECO:0000313" key="1">
    <source>
        <dbReference type="EMBL" id="GFY05528.1"/>
    </source>
</evidence>
<proteinExistence type="predicted"/>
<dbReference type="EMBL" id="BMAU01021254">
    <property type="protein sequence ID" value="GFY05528.1"/>
    <property type="molecule type" value="Genomic_DNA"/>
</dbReference>
<reference evidence="1" key="1">
    <citation type="submission" date="2020-08" db="EMBL/GenBank/DDBJ databases">
        <title>Multicomponent nature underlies the extraordinary mechanical properties of spider dragline silk.</title>
        <authorList>
            <person name="Kono N."/>
            <person name="Nakamura H."/>
            <person name="Mori M."/>
            <person name="Yoshida Y."/>
            <person name="Ohtoshi R."/>
            <person name="Malay A.D."/>
            <person name="Moran D.A.P."/>
            <person name="Tomita M."/>
            <person name="Numata K."/>
            <person name="Arakawa K."/>
        </authorList>
    </citation>
    <scope>NUCLEOTIDE SEQUENCE</scope>
</reference>
<gene>
    <name evidence="1" type="ORF">TNCV_4370381</name>
</gene>
<keyword evidence="2" id="KW-1185">Reference proteome</keyword>
<comment type="caution">
    <text evidence="1">The sequence shown here is derived from an EMBL/GenBank/DDBJ whole genome shotgun (WGS) entry which is preliminary data.</text>
</comment>
<evidence type="ECO:0000313" key="2">
    <source>
        <dbReference type="Proteomes" id="UP000887159"/>
    </source>
</evidence>
<dbReference type="AlphaFoldDB" id="A0A8X6VF21"/>